<evidence type="ECO:0000256" key="1">
    <source>
        <dbReference type="SAM" id="Phobius"/>
    </source>
</evidence>
<dbReference type="AlphaFoldDB" id="A0A411PFC5"/>
<evidence type="ECO:0000259" key="2">
    <source>
        <dbReference type="SMART" id="SM00014"/>
    </source>
</evidence>
<name>A0A411PFC5_9GAMM</name>
<evidence type="ECO:0000313" key="3">
    <source>
        <dbReference type="EMBL" id="QBF82297.1"/>
    </source>
</evidence>
<keyword evidence="1" id="KW-0812">Transmembrane</keyword>
<dbReference type="InterPro" id="IPR000326">
    <property type="entry name" value="PAP2/HPO"/>
</dbReference>
<accession>A0A411PFC5</accession>
<dbReference type="OrthoDB" id="9780507at2"/>
<sequence>MLNTSIAKDCRDKEMIFKPNPAPIPFKRSFVLAYLIAGLCVMLAIGLIDRPLASWLHQHSQPNMLFKLFSDIPVLLEAIAGAIIIGSLYRPWQERLKQAALQLVSLLILAICVRVGAKMLFGRTWPETWINDNPSWISHGVEGFYPLTLEKGFHSFPSGHALFSFALASMLWRYFPKLAPVWITAMLATITGQLGQNYHYLGDLLAGATLGCLLAHTCSHLFSSNSGSKH</sequence>
<proteinExistence type="predicted"/>
<dbReference type="RefSeq" id="WP_130598285.1">
    <property type="nucleotide sequence ID" value="NZ_CP036200.1"/>
</dbReference>
<evidence type="ECO:0000313" key="4">
    <source>
        <dbReference type="Proteomes" id="UP000291106"/>
    </source>
</evidence>
<dbReference type="KEGG" id="smai:EXU30_05970"/>
<keyword evidence="1" id="KW-0472">Membrane</keyword>
<dbReference type="Pfam" id="PF01569">
    <property type="entry name" value="PAP2"/>
    <property type="match status" value="1"/>
</dbReference>
<dbReference type="SMART" id="SM00014">
    <property type="entry name" value="acidPPc"/>
    <property type="match status" value="1"/>
</dbReference>
<keyword evidence="4" id="KW-1185">Reference proteome</keyword>
<dbReference type="EMBL" id="CP036200">
    <property type="protein sequence ID" value="QBF82297.1"/>
    <property type="molecule type" value="Genomic_DNA"/>
</dbReference>
<feature type="transmembrane region" description="Helical" evidence="1">
    <location>
        <begin position="30"/>
        <end position="48"/>
    </location>
</feature>
<protein>
    <submittedName>
        <fullName evidence="3">Phosphatase PAP2 family protein</fullName>
    </submittedName>
</protein>
<feature type="transmembrane region" description="Helical" evidence="1">
    <location>
        <begin position="153"/>
        <end position="172"/>
    </location>
</feature>
<feature type="transmembrane region" description="Helical" evidence="1">
    <location>
        <begin position="101"/>
        <end position="121"/>
    </location>
</feature>
<dbReference type="Gene3D" id="1.20.144.10">
    <property type="entry name" value="Phosphatidic acid phosphatase type 2/haloperoxidase"/>
    <property type="match status" value="1"/>
</dbReference>
<organism evidence="3 4">
    <name type="scientific">Shewanella maritima</name>
    <dbReference type="NCBI Taxonomy" id="2520507"/>
    <lineage>
        <taxon>Bacteria</taxon>
        <taxon>Pseudomonadati</taxon>
        <taxon>Pseudomonadota</taxon>
        <taxon>Gammaproteobacteria</taxon>
        <taxon>Alteromonadales</taxon>
        <taxon>Shewanellaceae</taxon>
        <taxon>Shewanella</taxon>
    </lineage>
</organism>
<gene>
    <name evidence="3" type="ORF">EXU30_05970</name>
</gene>
<reference evidence="3 4" key="1">
    <citation type="submission" date="2019-02" db="EMBL/GenBank/DDBJ databases">
        <title>Shewanella sp. D4-2 isolated from Dokdo Island.</title>
        <authorList>
            <person name="Baek K."/>
        </authorList>
    </citation>
    <scope>NUCLEOTIDE SEQUENCE [LARGE SCALE GENOMIC DNA]</scope>
    <source>
        <strain evidence="3 4">D4-2</strain>
    </source>
</reference>
<feature type="domain" description="Phosphatidic acid phosphatase type 2/haloperoxidase" evidence="2">
    <location>
        <begin position="101"/>
        <end position="219"/>
    </location>
</feature>
<dbReference type="SUPFAM" id="SSF48317">
    <property type="entry name" value="Acid phosphatase/Vanadium-dependent haloperoxidase"/>
    <property type="match status" value="1"/>
</dbReference>
<feature type="transmembrane region" description="Helical" evidence="1">
    <location>
        <begin position="68"/>
        <end position="89"/>
    </location>
</feature>
<keyword evidence="1" id="KW-1133">Transmembrane helix</keyword>
<dbReference type="Proteomes" id="UP000291106">
    <property type="component" value="Chromosome"/>
</dbReference>
<dbReference type="InterPro" id="IPR036938">
    <property type="entry name" value="PAP2/HPO_sf"/>
</dbReference>